<evidence type="ECO:0000313" key="11">
    <source>
        <dbReference type="Proteomes" id="UP000034589"/>
    </source>
</evidence>
<keyword evidence="4" id="KW-0745">Spermidine biosynthesis</keyword>
<keyword evidence="5" id="KW-0620">Polyamine biosynthesis</keyword>
<name>A0A0G1XYD7_9BACT</name>
<keyword evidence="3" id="KW-0068">Autocatalytic cleavage</keyword>
<dbReference type="SUPFAM" id="SSF56276">
    <property type="entry name" value="S-adenosylmethionine decarboxylase"/>
    <property type="match status" value="1"/>
</dbReference>
<keyword evidence="6" id="KW-0865">Zymogen</keyword>
<reference evidence="10 11" key="1">
    <citation type="journal article" date="2015" name="Nature">
        <title>rRNA introns, odd ribosomes, and small enigmatic genomes across a large radiation of phyla.</title>
        <authorList>
            <person name="Brown C.T."/>
            <person name="Hug L.A."/>
            <person name="Thomas B.C."/>
            <person name="Sharon I."/>
            <person name="Castelle C.J."/>
            <person name="Singh A."/>
            <person name="Wilkins M.J."/>
            <person name="Williams K.H."/>
            <person name="Banfield J.F."/>
        </authorList>
    </citation>
    <scope>NUCLEOTIDE SEQUENCE [LARGE SCALE GENOMIC DNA]</scope>
</reference>
<organism evidence="10 11">
    <name type="scientific">Candidatus Kaiserbacteria bacterium GW2011_GWC2_49_12</name>
    <dbReference type="NCBI Taxonomy" id="1618675"/>
    <lineage>
        <taxon>Bacteria</taxon>
        <taxon>Candidatus Kaiseribacteriota</taxon>
    </lineage>
</organism>
<dbReference type="Proteomes" id="UP000034589">
    <property type="component" value="Unassembled WGS sequence"/>
</dbReference>
<dbReference type="InterPro" id="IPR003826">
    <property type="entry name" value="AdoMetDC_fam_prok"/>
</dbReference>
<feature type="non-terminal residue" evidence="10">
    <location>
        <position position="56"/>
    </location>
</feature>
<dbReference type="GO" id="GO:0008295">
    <property type="term" value="P:spermidine biosynthetic process"/>
    <property type="evidence" value="ECO:0007669"/>
    <property type="project" value="UniProtKB-KW"/>
</dbReference>
<proteinExistence type="predicted"/>
<evidence type="ECO:0000256" key="6">
    <source>
        <dbReference type="ARBA" id="ARBA00023145"/>
    </source>
</evidence>
<dbReference type="Gene3D" id="3.60.90.10">
    <property type="entry name" value="S-adenosylmethionine decarboxylase"/>
    <property type="match status" value="1"/>
</dbReference>
<dbReference type="GO" id="GO:0004014">
    <property type="term" value="F:adenosylmethionine decarboxylase activity"/>
    <property type="evidence" value="ECO:0007669"/>
    <property type="project" value="InterPro"/>
</dbReference>
<accession>A0A0G1XYD7</accession>
<evidence type="ECO:0000256" key="5">
    <source>
        <dbReference type="ARBA" id="ARBA00023115"/>
    </source>
</evidence>
<dbReference type="AlphaFoldDB" id="A0A0G1XYD7"/>
<keyword evidence="7" id="KW-0456">Lyase</keyword>
<comment type="caution">
    <text evidence="10">The sequence shown here is derived from an EMBL/GenBank/DDBJ whole genome shotgun (WGS) entry which is preliminary data.</text>
</comment>
<evidence type="ECO:0000256" key="7">
    <source>
        <dbReference type="ARBA" id="ARBA00023239"/>
    </source>
</evidence>
<sequence length="56" mass="6338">MKRFGECVVVNFGEDERVAGYSMTQLIETSLISAHFANATNAVYLDVFSCKYYNPH</sequence>
<dbReference type="EMBL" id="LCPV01000011">
    <property type="protein sequence ID" value="KKW07617.1"/>
    <property type="molecule type" value="Genomic_DNA"/>
</dbReference>
<evidence type="ECO:0000313" key="10">
    <source>
        <dbReference type="EMBL" id="KKW07617.1"/>
    </source>
</evidence>
<keyword evidence="9" id="KW-0670">Pyruvate</keyword>
<protein>
    <submittedName>
        <fullName evidence="10">S-adenosylmethionine decarboxylase related protein</fullName>
    </submittedName>
</protein>
<gene>
    <name evidence="10" type="ORF">UY39_C0011G0001</name>
</gene>
<evidence type="ECO:0000256" key="2">
    <source>
        <dbReference type="ARBA" id="ARBA00022793"/>
    </source>
</evidence>
<evidence type="ECO:0000256" key="9">
    <source>
        <dbReference type="ARBA" id="ARBA00023317"/>
    </source>
</evidence>
<evidence type="ECO:0000256" key="4">
    <source>
        <dbReference type="ARBA" id="ARBA00023066"/>
    </source>
</evidence>
<evidence type="ECO:0000256" key="1">
    <source>
        <dbReference type="ARBA" id="ARBA00001928"/>
    </source>
</evidence>
<comment type="cofactor">
    <cofactor evidence="1">
        <name>pyruvate</name>
        <dbReference type="ChEBI" id="CHEBI:15361"/>
    </cofactor>
</comment>
<evidence type="ECO:0000256" key="8">
    <source>
        <dbReference type="ARBA" id="ARBA00023270"/>
    </source>
</evidence>
<dbReference type="Pfam" id="PF02675">
    <property type="entry name" value="AdoMet_dc"/>
    <property type="match status" value="1"/>
</dbReference>
<dbReference type="InterPro" id="IPR016067">
    <property type="entry name" value="S-AdoMet_deCO2ase_core"/>
</dbReference>
<keyword evidence="8" id="KW-0704">Schiff base</keyword>
<keyword evidence="2" id="KW-0210">Decarboxylase</keyword>
<evidence type="ECO:0000256" key="3">
    <source>
        <dbReference type="ARBA" id="ARBA00022813"/>
    </source>
</evidence>